<feature type="transmembrane region" description="Helical" evidence="6">
    <location>
        <begin position="287"/>
        <end position="308"/>
    </location>
</feature>
<keyword evidence="4 6" id="KW-1133">Transmembrane helix</keyword>
<comment type="similarity">
    <text evidence="6">Belongs to the ABC-4 integral membrane protein family.</text>
</comment>
<evidence type="ECO:0000256" key="6">
    <source>
        <dbReference type="PIRNR" id="PIRNR018968"/>
    </source>
</evidence>
<feature type="transmembrane region" description="Helical" evidence="6">
    <location>
        <begin position="231"/>
        <end position="255"/>
    </location>
</feature>
<dbReference type="GO" id="GO:0055085">
    <property type="term" value="P:transmembrane transport"/>
    <property type="evidence" value="ECO:0007669"/>
    <property type="project" value="UniProtKB-UniRule"/>
</dbReference>
<evidence type="ECO:0000256" key="1">
    <source>
        <dbReference type="ARBA" id="ARBA00004651"/>
    </source>
</evidence>
<feature type="transmembrane region" description="Helical" evidence="6">
    <location>
        <begin position="18"/>
        <end position="35"/>
    </location>
</feature>
<keyword evidence="6" id="KW-0813">Transport</keyword>
<proteinExistence type="inferred from homology"/>
<keyword evidence="5 6" id="KW-0472">Membrane</keyword>
<dbReference type="PANTHER" id="PTHR46795">
    <property type="entry name" value="ABC TRANSPORTER PERMEASE-RELATED-RELATED"/>
    <property type="match status" value="1"/>
</dbReference>
<keyword evidence="2 6" id="KW-1003">Cell membrane</keyword>
<name>A0A919YFZ8_9BACL</name>
<feature type="transmembrane region" description="Helical" evidence="6">
    <location>
        <begin position="154"/>
        <end position="177"/>
    </location>
</feature>
<feature type="transmembrane region" description="Helical" evidence="6">
    <location>
        <begin position="609"/>
        <end position="631"/>
    </location>
</feature>
<dbReference type="RefSeq" id="WP_212980295.1">
    <property type="nucleotide sequence ID" value="NZ_AP025343.1"/>
</dbReference>
<dbReference type="Proteomes" id="UP000682811">
    <property type="component" value="Unassembled WGS sequence"/>
</dbReference>
<feature type="transmembrane region" description="Helical" evidence="6">
    <location>
        <begin position="109"/>
        <end position="134"/>
    </location>
</feature>
<feature type="transmembrane region" description="Helical" evidence="6">
    <location>
        <begin position="198"/>
        <end position="219"/>
    </location>
</feature>
<comment type="caution">
    <text evidence="8">The sequence shown here is derived from an EMBL/GenBank/DDBJ whole genome shotgun (WGS) entry which is preliminary data.</text>
</comment>
<dbReference type="Pfam" id="PF02687">
    <property type="entry name" value="FtsX"/>
    <property type="match status" value="1"/>
</dbReference>
<dbReference type="EMBL" id="BORT01000026">
    <property type="protein sequence ID" value="GIO49966.1"/>
    <property type="molecule type" value="Genomic_DNA"/>
</dbReference>
<protein>
    <submittedName>
        <fullName evidence="8">ABC transporter permease</fullName>
    </submittedName>
</protein>
<feature type="transmembrane region" description="Helical" evidence="6">
    <location>
        <begin position="55"/>
        <end position="75"/>
    </location>
</feature>
<comment type="subcellular location">
    <subcellularLocation>
        <location evidence="1 6">Cell membrane</location>
        <topology evidence="1 6">Multi-pass membrane protein</topology>
    </subcellularLocation>
</comment>
<gene>
    <name evidence="8" type="ORF">J34TS1_47310</name>
</gene>
<dbReference type="InterPro" id="IPR027022">
    <property type="entry name" value="ABC_permease_BceB-typ"/>
</dbReference>
<dbReference type="PIRSF" id="PIRSF018968">
    <property type="entry name" value="ABC_permease_BceB"/>
    <property type="match status" value="1"/>
</dbReference>
<reference evidence="8 9" key="1">
    <citation type="submission" date="2021-03" db="EMBL/GenBank/DDBJ databases">
        <title>Antimicrobial resistance genes in bacteria isolated from Japanese honey, and their potential for conferring macrolide and lincosamide resistance in the American foulbrood pathogen Paenibacillus larvae.</title>
        <authorList>
            <person name="Okamoto M."/>
            <person name="Kumagai M."/>
            <person name="Kanamori H."/>
            <person name="Takamatsu D."/>
        </authorList>
    </citation>
    <scope>NUCLEOTIDE SEQUENCE [LARGE SCALE GENOMIC DNA]</scope>
    <source>
        <strain evidence="8 9">J34TS1</strain>
    </source>
</reference>
<evidence type="ECO:0000256" key="2">
    <source>
        <dbReference type="ARBA" id="ARBA00022475"/>
    </source>
</evidence>
<evidence type="ECO:0000256" key="3">
    <source>
        <dbReference type="ARBA" id="ARBA00022692"/>
    </source>
</evidence>
<feature type="transmembrane region" description="Helical" evidence="6">
    <location>
        <begin position="517"/>
        <end position="541"/>
    </location>
</feature>
<organism evidence="8 9">
    <name type="scientific">Paenibacillus azoreducens</name>
    <dbReference type="NCBI Taxonomy" id="116718"/>
    <lineage>
        <taxon>Bacteria</taxon>
        <taxon>Bacillati</taxon>
        <taxon>Bacillota</taxon>
        <taxon>Bacilli</taxon>
        <taxon>Bacillales</taxon>
        <taxon>Paenibacillaceae</taxon>
        <taxon>Paenibacillus</taxon>
    </lineage>
</organism>
<keyword evidence="9" id="KW-1185">Reference proteome</keyword>
<dbReference type="AlphaFoldDB" id="A0A919YFZ8"/>
<dbReference type="GO" id="GO:0005886">
    <property type="term" value="C:plasma membrane"/>
    <property type="evidence" value="ECO:0007669"/>
    <property type="project" value="UniProtKB-SubCell"/>
</dbReference>
<feature type="transmembrane region" description="Helical" evidence="6">
    <location>
        <begin position="576"/>
        <end position="603"/>
    </location>
</feature>
<evidence type="ECO:0000313" key="9">
    <source>
        <dbReference type="Proteomes" id="UP000682811"/>
    </source>
</evidence>
<accession>A0A919YFZ8</accession>
<dbReference type="InterPro" id="IPR003838">
    <property type="entry name" value="ABC3_permease_C"/>
</dbReference>
<evidence type="ECO:0000256" key="5">
    <source>
        <dbReference type="ARBA" id="ARBA00023136"/>
    </source>
</evidence>
<evidence type="ECO:0000259" key="7">
    <source>
        <dbReference type="Pfam" id="PF02687"/>
    </source>
</evidence>
<feature type="domain" description="ABC3 transporter permease C-terminal" evidence="7">
    <location>
        <begin position="60"/>
        <end position="177"/>
    </location>
</feature>
<evidence type="ECO:0000256" key="4">
    <source>
        <dbReference type="ARBA" id="ARBA00022989"/>
    </source>
</evidence>
<sequence length="639" mass="71200">MSLFDLVIRSMRKNIKHYYLYFFALIFSASLYFVFASLQDAPSMQATRSSMKFSTPFQVAGILLCVIVIVFTGYANRIFLKRRSREIGLYQLIGLTRIGTARLLIIENVLLGAGAFLAGILCGSLASRLFLLILVKLLGSDVVISISFSVDAALQTALLFGGLIILTSVQTLLTVYRSTLLELFHADQQGENPRQPKAIISAFLALLGIGLIGFGYFLSGHMLNKMMLMNMLAVLGSTILGTYLLFRVTISWLLFRYRKGKGGHLGLKNSLSLAPLMHRMKGNANSLTLITVLSAMTMTMIAIAYSFYYSAENDTRSSLPYDYIFESNRKDAEAFQAELKKANIEFTHAGIDALVLKGSIDERDNGGSDSAHTLIFFPAEQLKQTGRGIPVPTDGSAEMYDARFNLNNQLDQKTLKLPAEIRWQKGQALPLVKLTRVNERYAMNYSVLGMQFVVSERTFQDLQGKIGFKSEKESIDTFQVPGKADRIRASGMYAKYVPKGAFMPDYQTEFEASFKSAGLFIFISGFLGLVFLISTGSILYFKQMTEAEQEKKSYTILRQLDFEEKEILRGIIRKQLFVFAIPLGIGLLHSAFAVKAASIMLISDITVPSVIAMAVYALIYFIFAILSIGYYRKMVRGAL</sequence>
<keyword evidence="3 6" id="KW-0812">Transmembrane</keyword>
<evidence type="ECO:0000313" key="8">
    <source>
        <dbReference type="EMBL" id="GIO49966.1"/>
    </source>
</evidence>
<dbReference type="PANTHER" id="PTHR46795:SF3">
    <property type="entry name" value="ABC TRANSPORTER PERMEASE"/>
    <property type="match status" value="1"/>
</dbReference>
<dbReference type="InterPro" id="IPR052536">
    <property type="entry name" value="ABC-4_Integral_Memb_Prot"/>
</dbReference>